<keyword evidence="1" id="KW-1133">Transmembrane helix</keyword>
<organism evidence="2">
    <name type="scientific">Cacopsylla melanoneura</name>
    <dbReference type="NCBI Taxonomy" id="428564"/>
    <lineage>
        <taxon>Eukaryota</taxon>
        <taxon>Metazoa</taxon>
        <taxon>Ecdysozoa</taxon>
        <taxon>Arthropoda</taxon>
        <taxon>Hexapoda</taxon>
        <taxon>Insecta</taxon>
        <taxon>Pterygota</taxon>
        <taxon>Neoptera</taxon>
        <taxon>Paraneoptera</taxon>
        <taxon>Hemiptera</taxon>
        <taxon>Sternorrhyncha</taxon>
        <taxon>Psylloidea</taxon>
        <taxon>Psyllidae</taxon>
        <taxon>Psyllinae</taxon>
        <taxon>Cacopsylla</taxon>
    </lineage>
</organism>
<dbReference type="EMBL" id="HBUF01251893">
    <property type="protein sequence ID" value="CAG6680378.1"/>
    <property type="molecule type" value="Transcribed_RNA"/>
</dbReference>
<protein>
    <submittedName>
        <fullName evidence="2">Uncharacterized protein</fullName>
    </submittedName>
</protein>
<evidence type="ECO:0000256" key="1">
    <source>
        <dbReference type="SAM" id="Phobius"/>
    </source>
</evidence>
<dbReference type="AlphaFoldDB" id="A0A8D8T2Y8"/>
<reference evidence="2" key="1">
    <citation type="submission" date="2021-05" db="EMBL/GenBank/DDBJ databases">
        <authorList>
            <person name="Alioto T."/>
            <person name="Alioto T."/>
            <person name="Gomez Garrido J."/>
        </authorList>
    </citation>
    <scope>NUCLEOTIDE SEQUENCE</scope>
</reference>
<name>A0A8D8T2Y8_9HEMI</name>
<accession>A0A8D8T2Y8</accession>
<feature type="transmembrane region" description="Helical" evidence="1">
    <location>
        <begin position="74"/>
        <end position="100"/>
    </location>
</feature>
<sequence length="132" mass="14656">MPTFLRVVGFFICRPFLSPIAFLLLLLILLLLQHSPHSLLILSLTMSASSLTILPSPSYRYSFPPSLFCSPYPAAFIVSQLFVSSVPPLLLSSVSYLPLLILTFSYDYFSSFSLNSLSPLSSISPLLFFLLL</sequence>
<evidence type="ECO:0000313" key="2">
    <source>
        <dbReference type="EMBL" id="CAG6680378.1"/>
    </source>
</evidence>
<keyword evidence="1" id="KW-0472">Membrane</keyword>
<keyword evidence="1" id="KW-0812">Transmembrane</keyword>
<proteinExistence type="predicted"/>
<feature type="transmembrane region" description="Helical" evidence="1">
    <location>
        <begin position="112"/>
        <end position="131"/>
    </location>
</feature>